<dbReference type="GO" id="GO:0008202">
    <property type="term" value="P:steroid metabolic process"/>
    <property type="evidence" value="ECO:0007669"/>
    <property type="project" value="TreeGrafter"/>
</dbReference>
<dbReference type="InterPro" id="IPR040165">
    <property type="entry name" value="Diminuto-like"/>
</dbReference>
<name>A0A5N6US05_ASPTM</name>
<dbReference type="AlphaFoldDB" id="A0A5N6US05"/>
<sequence>MHIEDTASLPSSLEKGTAYKELAPFPDYLFRYDKGDFWVGNYAFEYFLFPQTKFMRWMLDGTSYTRAMYHAVHMSGLFKEYTIQNVAVLHAGAKELMDCLDGSFGKYPFWLCPVHTTTTHVLGLMAQRRD</sequence>
<dbReference type="GO" id="GO:0005737">
    <property type="term" value="C:cytoplasm"/>
    <property type="evidence" value="ECO:0007669"/>
    <property type="project" value="TreeGrafter"/>
</dbReference>
<protein>
    <submittedName>
        <fullName evidence="2">Uncharacterized protein</fullName>
    </submittedName>
</protein>
<dbReference type="EMBL" id="ML738643">
    <property type="protein sequence ID" value="KAE8161344.1"/>
    <property type="molecule type" value="Genomic_DNA"/>
</dbReference>
<proteinExistence type="predicted"/>
<evidence type="ECO:0000313" key="3">
    <source>
        <dbReference type="Proteomes" id="UP000326950"/>
    </source>
</evidence>
<reference evidence="2 3" key="1">
    <citation type="submission" date="2019-04" db="EMBL/GenBank/DDBJ databases">
        <title>Friends and foes A comparative genomics study of 23 Aspergillus species from section Flavi.</title>
        <authorList>
            <consortium name="DOE Joint Genome Institute"/>
            <person name="Kjaerbolling I."/>
            <person name="Vesth T."/>
            <person name="Frisvad J.C."/>
            <person name="Nybo J.L."/>
            <person name="Theobald S."/>
            <person name="Kildgaard S."/>
            <person name="Isbrandt T."/>
            <person name="Kuo A."/>
            <person name="Sato A."/>
            <person name="Lyhne E.K."/>
            <person name="Kogle M.E."/>
            <person name="Wiebenga A."/>
            <person name="Kun R.S."/>
            <person name="Lubbers R.J."/>
            <person name="Makela M.R."/>
            <person name="Barry K."/>
            <person name="Chovatia M."/>
            <person name="Clum A."/>
            <person name="Daum C."/>
            <person name="Haridas S."/>
            <person name="He G."/>
            <person name="LaButti K."/>
            <person name="Lipzen A."/>
            <person name="Mondo S."/>
            <person name="Riley R."/>
            <person name="Salamov A."/>
            <person name="Simmons B.A."/>
            <person name="Magnuson J.K."/>
            <person name="Henrissat B."/>
            <person name="Mortensen U.H."/>
            <person name="Larsen T.O."/>
            <person name="Devries R.P."/>
            <person name="Grigoriev I.V."/>
            <person name="Machida M."/>
            <person name="Baker S.E."/>
            <person name="Andersen M.R."/>
        </authorList>
    </citation>
    <scope>NUCLEOTIDE SEQUENCE [LARGE SCALE GENOMIC DNA]</scope>
    <source>
        <strain evidence="2 3">CBS 117626</strain>
    </source>
</reference>
<dbReference type="GO" id="GO:0000246">
    <property type="term" value="F:Delta24(24-1) sterol reductase activity"/>
    <property type="evidence" value="ECO:0007669"/>
    <property type="project" value="TreeGrafter"/>
</dbReference>
<dbReference type="OrthoDB" id="415825at2759"/>
<evidence type="ECO:0000313" key="2">
    <source>
        <dbReference type="EMBL" id="KAE8161344.1"/>
    </source>
</evidence>
<dbReference type="GO" id="GO:0016020">
    <property type="term" value="C:membrane"/>
    <property type="evidence" value="ECO:0007669"/>
    <property type="project" value="TreeGrafter"/>
</dbReference>
<dbReference type="PANTHER" id="PTHR10801">
    <property type="entry name" value="24-DEHYDROCHOLESTEROL REDUCTASE"/>
    <property type="match status" value="1"/>
</dbReference>
<keyword evidence="3" id="KW-1185">Reference proteome</keyword>
<keyword evidence="1" id="KW-0560">Oxidoreductase</keyword>
<dbReference type="PANTHER" id="PTHR10801:SF0">
    <property type="entry name" value="DELTA(24)-STEROL REDUCTASE"/>
    <property type="match status" value="1"/>
</dbReference>
<accession>A0A5N6US05</accession>
<organism evidence="2 3">
    <name type="scientific">Aspergillus tamarii</name>
    <dbReference type="NCBI Taxonomy" id="41984"/>
    <lineage>
        <taxon>Eukaryota</taxon>
        <taxon>Fungi</taxon>
        <taxon>Dikarya</taxon>
        <taxon>Ascomycota</taxon>
        <taxon>Pezizomycotina</taxon>
        <taxon>Eurotiomycetes</taxon>
        <taxon>Eurotiomycetidae</taxon>
        <taxon>Eurotiales</taxon>
        <taxon>Aspergillaceae</taxon>
        <taxon>Aspergillus</taxon>
        <taxon>Aspergillus subgen. Circumdati</taxon>
    </lineage>
</organism>
<dbReference type="Proteomes" id="UP000326950">
    <property type="component" value="Unassembled WGS sequence"/>
</dbReference>
<evidence type="ECO:0000256" key="1">
    <source>
        <dbReference type="ARBA" id="ARBA00023002"/>
    </source>
</evidence>
<gene>
    <name evidence="2" type="ORF">BDV40DRAFT_268049</name>
</gene>